<evidence type="ECO:0000259" key="1">
    <source>
        <dbReference type="Pfam" id="PF18765"/>
    </source>
</evidence>
<dbReference type="EMBL" id="SWVK01000018">
    <property type="protein sequence ID" value="NFN36005.1"/>
    <property type="molecule type" value="Genomic_DNA"/>
</dbReference>
<dbReference type="SUPFAM" id="SSF81301">
    <property type="entry name" value="Nucleotidyltransferase"/>
    <property type="match status" value="1"/>
</dbReference>
<dbReference type="Gene3D" id="3.30.460.10">
    <property type="entry name" value="Beta Polymerase, domain 2"/>
    <property type="match status" value="1"/>
</dbReference>
<accession>A0A0C2S7V6</accession>
<reference evidence="2 5" key="1">
    <citation type="submission" date="2019-02" db="EMBL/GenBank/DDBJ databases">
        <title>Genome sequencing of Clostridium botulinum clinical isolates.</title>
        <authorList>
            <person name="Brunt J."/>
            <person name="Van Vliet A.H.M."/>
            <person name="Stringer S.C."/>
            <person name="Grant K.A."/>
            <person name="Carter A.C."/>
            <person name="Peck M.W."/>
        </authorList>
    </citation>
    <scope>NUCLEOTIDE SEQUENCE [LARGE SCALE GENOMIC DNA]</scope>
    <source>
        <strain evidence="2 5">H113700579</strain>
    </source>
</reference>
<evidence type="ECO:0000313" key="3">
    <source>
        <dbReference type="EMBL" id="NFF86546.1"/>
    </source>
</evidence>
<dbReference type="Gene3D" id="1.20.120.330">
    <property type="entry name" value="Nucleotidyltransferases domain 2"/>
    <property type="match status" value="1"/>
</dbReference>
<reference evidence="6 7" key="2">
    <citation type="submission" date="2019-04" db="EMBL/GenBank/DDBJ databases">
        <title>Genome sequencing of Clostridium botulinum Groups I-IV and Clostridium butyricum.</title>
        <authorList>
            <person name="Brunt J."/>
            <person name="Van Vliet A.H.M."/>
            <person name="Stringer S.C."/>
            <person name="Carter A.T."/>
            <person name="Peck M.W."/>
        </authorList>
    </citation>
    <scope>NUCLEOTIDE SEQUENCE [LARGE SCALE GENOMIC DNA]</scope>
    <source>
        <strain evidence="3 7">1605</strain>
        <strain evidence="4 6">CB-K-33E</strain>
    </source>
</reference>
<dbReference type="RefSeq" id="WP_012450138.1">
    <property type="nucleotide sequence ID" value="NZ_CP010520.1"/>
</dbReference>
<dbReference type="GO" id="GO:0016740">
    <property type="term" value="F:transferase activity"/>
    <property type="evidence" value="ECO:0007669"/>
    <property type="project" value="UniProtKB-KW"/>
</dbReference>
<evidence type="ECO:0000313" key="4">
    <source>
        <dbReference type="EMBL" id="NFN36005.1"/>
    </source>
</evidence>
<keyword evidence="3" id="KW-0808">Transferase</keyword>
<dbReference type="Proteomes" id="UP000476820">
    <property type="component" value="Unassembled WGS sequence"/>
</dbReference>
<organism evidence="3 7">
    <name type="scientific">Clostridium botulinum</name>
    <dbReference type="NCBI Taxonomy" id="1491"/>
    <lineage>
        <taxon>Bacteria</taxon>
        <taxon>Bacillati</taxon>
        <taxon>Bacillota</taxon>
        <taxon>Clostridia</taxon>
        <taxon>Eubacteriales</taxon>
        <taxon>Clostridiaceae</taxon>
        <taxon>Clostridium</taxon>
    </lineage>
</organism>
<dbReference type="EMBL" id="SWOV01000002">
    <property type="protein sequence ID" value="NFF86546.1"/>
    <property type="molecule type" value="Genomic_DNA"/>
</dbReference>
<evidence type="ECO:0000313" key="6">
    <source>
        <dbReference type="Proteomes" id="UP000473681"/>
    </source>
</evidence>
<comment type="caution">
    <text evidence="3">The sequence shown here is derived from an EMBL/GenBank/DDBJ whole genome shotgun (WGS) entry which is preliminary data.</text>
</comment>
<dbReference type="Pfam" id="PF18765">
    <property type="entry name" value="Polbeta"/>
    <property type="match status" value="1"/>
</dbReference>
<dbReference type="EMBL" id="SGKU01000002">
    <property type="protein sequence ID" value="NFA41265.1"/>
    <property type="molecule type" value="Genomic_DNA"/>
</dbReference>
<evidence type="ECO:0000313" key="5">
    <source>
        <dbReference type="Proteomes" id="UP000472355"/>
    </source>
</evidence>
<sequence length="302" mass="35510">MLKSILEYQKSFQKLINDLKVNKKVLAIFAFGSIVSGDLWDESDIDLFVLYKDNFNEIRDVYSEILGIDVHMKLLSKESFLNLYKSDGKKGFARNILLSSKIVFSRDDEITSTFNEARYSLDKHIEKWNLVYLGKLMKDLRVTKKYLHNDSIFTAYEILIRALDSFSKLYLNLNGYTVSKDAVRMATNLNDDFNSIINDLFYEPMSKENIENILLYIERFLELNIVASTKGLLEFLNEKRTFLSSYEIKNDVSFKEFDIKIEDILKELLKRNLVKKDIRKLDIEDSKKLINENVYSCKNYNF</sequence>
<dbReference type="Proteomes" id="UP000473681">
    <property type="component" value="Unassembled WGS sequence"/>
</dbReference>
<dbReference type="CDD" id="cd05403">
    <property type="entry name" value="NT_KNTase_like"/>
    <property type="match status" value="1"/>
</dbReference>
<feature type="domain" description="Polymerase beta nucleotidyltransferase" evidence="1">
    <location>
        <begin position="13"/>
        <end position="109"/>
    </location>
</feature>
<gene>
    <name evidence="2" type="ORF">EXM65_01420</name>
    <name evidence="3" type="ORF">FC774_01295</name>
    <name evidence="4" type="ORF">FDB51_12895</name>
</gene>
<evidence type="ECO:0000313" key="7">
    <source>
        <dbReference type="Proteomes" id="UP000476820"/>
    </source>
</evidence>
<dbReference type="Proteomes" id="UP000472355">
    <property type="component" value="Unassembled WGS sequence"/>
</dbReference>
<dbReference type="InterPro" id="IPR041633">
    <property type="entry name" value="Polbeta"/>
</dbReference>
<dbReference type="OrthoDB" id="2539715at2"/>
<dbReference type="InterPro" id="IPR043519">
    <property type="entry name" value="NT_sf"/>
</dbReference>
<evidence type="ECO:0000313" key="2">
    <source>
        <dbReference type="EMBL" id="NFA41265.1"/>
    </source>
</evidence>
<name>A0A0C2S7V6_CLOBO</name>
<dbReference type="AlphaFoldDB" id="A0A0C2S7V6"/>
<protein>
    <submittedName>
        <fullName evidence="3">Nucleotidyltransferase domain-containing protein</fullName>
    </submittedName>
</protein>
<proteinExistence type="predicted"/>